<reference evidence="5 6" key="1">
    <citation type="submission" date="2018-06" db="EMBL/GenBank/DDBJ databases">
        <authorList>
            <consortium name="Pathogen Informatics"/>
            <person name="Doyle S."/>
        </authorList>
    </citation>
    <scope>NUCLEOTIDE SEQUENCE [LARGE SCALE GENOMIC DNA]</scope>
    <source>
        <strain evidence="5 6">NCTC7914</strain>
    </source>
</reference>
<dbReference type="InterPro" id="IPR007831">
    <property type="entry name" value="T2SS_GspE_N"/>
</dbReference>
<dbReference type="InterPro" id="IPR037257">
    <property type="entry name" value="T2SS_E_N_sf"/>
</dbReference>
<dbReference type="PANTHER" id="PTHR30258">
    <property type="entry name" value="TYPE II SECRETION SYSTEM PROTEIN GSPE-RELATED"/>
    <property type="match status" value="1"/>
</dbReference>
<dbReference type="Pfam" id="PF00437">
    <property type="entry name" value="T2SSE"/>
    <property type="match status" value="1"/>
</dbReference>
<dbReference type="GO" id="GO:0016887">
    <property type="term" value="F:ATP hydrolysis activity"/>
    <property type="evidence" value="ECO:0007669"/>
    <property type="project" value="TreeGrafter"/>
</dbReference>
<dbReference type="PANTHER" id="PTHR30258:SF13">
    <property type="entry name" value="SECRETION PATHWAY ATPASE-RELATED"/>
    <property type="match status" value="1"/>
</dbReference>
<keyword evidence="3" id="KW-0067">ATP-binding</keyword>
<comment type="similarity">
    <text evidence="1">Belongs to the GSP E family.</text>
</comment>
<sequence length="561" mass="61962">MHNPDDRSLDLQRVLDTLQADQRLSANDARQVLEHATSQPPRHPLETIAALGLEDRQHPGQRLHLDCLCQWLARKVGQPYQRIDPLQLDLSQVNGLISPAFAHRHGILILASDSLGITVASAQPYQCDWQTDLARSLGRPIRRVLASPLQLRQVGQSLFRLAHSVQGAQHQQSASLGELEQLLEQDKRQGNATADDAHIVHIVDWLLQYAVEQRASDIHLEPRREQGRLRYRIDGLLHTVYAFPASVTLAVVSRLKHLGRMDVAEKRRPQDGRVKSSLTGGREVELRLSTLPTPFGEKLVLRLFDPQQLQEDFDRLGLEGEQLQQWQALLQRRHGILLVTGPTGSGKTSTLYASLKWLATPEVNLCTIEDPIERLEPAFNQLQVQPALDLSFANGVRALLRQDPDIIMIGEIRDRETALVAVQAALTGHLVLSTLHTNDSCGAITRLLELGVPDYLIKASLSGVMAQRLVRLLCRDCQGCASSASGQPCLLCRGTGFHGRTGVFELLVPSESLRARIGAGADLASLQRQALSEGLLDLKRCGEAKVASGLTCQEEVLRVCA</sequence>
<dbReference type="Gene3D" id="3.30.300.160">
    <property type="entry name" value="Type II secretion system, protein E, N-terminal domain"/>
    <property type="match status" value="1"/>
</dbReference>
<organism evidence="5 6">
    <name type="scientific">Pseudomonas putida</name>
    <name type="common">Arthrobacter siderocapsulatus</name>
    <dbReference type="NCBI Taxonomy" id="303"/>
    <lineage>
        <taxon>Bacteria</taxon>
        <taxon>Pseudomonadati</taxon>
        <taxon>Pseudomonadota</taxon>
        <taxon>Gammaproteobacteria</taxon>
        <taxon>Pseudomonadales</taxon>
        <taxon>Pseudomonadaceae</taxon>
        <taxon>Pseudomonas</taxon>
    </lineage>
</organism>
<dbReference type="EMBL" id="UGUY01000001">
    <property type="protein sequence ID" value="SUD66463.1"/>
    <property type="molecule type" value="Genomic_DNA"/>
</dbReference>
<feature type="domain" description="Bacterial type II secretion system protein E" evidence="4">
    <location>
        <begin position="400"/>
        <end position="414"/>
    </location>
</feature>
<dbReference type="Proteomes" id="UP000254602">
    <property type="component" value="Unassembled WGS sequence"/>
</dbReference>
<dbReference type="InterPro" id="IPR027417">
    <property type="entry name" value="P-loop_NTPase"/>
</dbReference>
<dbReference type="CDD" id="cd01129">
    <property type="entry name" value="PulE-GspE-like"/>
    <property type="match status" value="1"/>
</dbReference>
<keyword evidence="2" id="KW-0547">Nucleotide-binding</keyword>
<dbReference type="GO" id="GO:0005886">
    <property type="term" value="C:plasma membrane"/>
    <property type="evidence" value="ECO:0007669"/>
    <property type="project" value="TreeGrafter"/>
</dbReference>
<name>A0A379KEU6_PSEPU</name>
<gene>
    <name evidence="5" type="primary">xpsE_1</name>
    <name evidence="5" type="ORF">NCTC7914_00511</name>
</gene>
<evidence type="ECO:0000259" key="4">
    <source>
        <dbReference type="PROSITE" id="PS00662"/>
    </source>
</evidence>
<evidence type="ECO:0000256" key="1">
    <source>
        <dbReference type="ARBA" id="ARBA00006611"/>
    </source>
</evidence>
<dbReference type="PROSITE" id="PS00662">
    <property type="entry name" value="T2SP_E"/>
    <property type="match status" value="1"/>
</dbReference>
<dbReference type="SUPFAM" id="SSF160246">
    <property type="entry name" value="EspE N-terminal domain-like"/>
    <property type="match status" value="1"/>
</dbReference>
<evidence type="ECO:0000256" key="2">
    <source>
        <dbReference type="ARBA" id="ARBA00022741"/>
    </source>
</evidence>
<proteinExistence type="inferred from homology"/>
<evidence type="ECO:0000313" key="5">
    <source>
        <dbReference type="EMBL" id="SUD66463.1"/>
    </source>
</evidence>
<accession>A0A379KEU6</accession>
<dbReference type="AlphaFoldDB" id="A0A379KEU6"/>
<dbReference type="Gene3D" id="3.40.50.300">
    <property type="entry name" value="P-loop containing nucleotide triphosphate hydrolases"/>
    <property type="match status" value="1"/>
</dbReference>
<protein>
    <submittedName>
        <fullName evidence="5">Type II secretion system protein E</fullName>
    </submittedName>
</protein>
<dbReference type="InterPro" id="IPR001482">
    <property type="entry name" value="T2SS/T4SS_dom"/>
</dbReference>
<dbReference type="SUPFAM" id="SSF52540">
    <property type="entry name" value="P-loop containing nucleoside triphosphate hydrolases"/>
    <property type="match status" value="1"/>
</dbReference>
<evidence type="ECO:0000313" key="6">
    <source>
        <dbReference type="Proteomes" id="UP000254602"/>
    </source>
</evidence>
<dbReference type="Gene3D" id="3.30.450.90">
    <property type="match status" value="1"/>
</dbReference>
<dbReference type="Pfam" id="PF05157">
    <property type="entry name" value="MshEN"/>
    <property type="match status" value="1"/>
</dbReference>
<dbReference type="RefSeq" id="WP_115273139.1">
    <property type="nucleotide sequence ID" value="NZ_UGUY01000001.1"/>
</dbReference>
<evidence type="ECO:0000256" key="3">
    <source>
        <dbReference type="ARBA" id="ARBA00022840"/>
    </source>
</evidence>
<dbReference type="GO" id="GO:0005524">
    <property type="term" value="F:ATP binding"/>
    <property type="evidence" value="ECO:0007669"/>
    <property type="project" value="UniProtKB-KW"/>
</dbReference>